<dbReference type="VEuPathDB" id="ToxoDB:EAH_00022400"/>
<dbReference type="RefSeq" id="XP_013252430.1">
    <property type="nucleotide sequence ID" value="XM_013396976.1"/>
</dbReference>
<gene>
    <name evidence="2" type="ORF">EAH_00022400</name>
</gene>
<dbReference type="OrthoDB" id="2431547at2759"/>
<dbReference type="AlphaFoldDB" id="U6GAM3"/>
<organism evidence="2 3">
    <name type="scientific">Eimeria acervulina</name>
    <name type="common">Coccidian parasite</name>
    <dbReference type="NCBI Taxonomy" id="5801"/>
    <lineage>
        <taxon>Eukaryota</taxon>
        <taxon>Sar</taxon>
        <taxon>Alveolata</taxon>
        <taxon>Apicomplexa</taxon>
        <taxon>Conoidasida</taxon>
        <taxon>Coccidia</taxon>
        <taxon>Eucoccidiorida</taxon>
        <taxon>Eimeriorina</taxon>
        <taxon>Eimeriidae</taxon>
        <taxon>Eimeria</taxon>
    </lineage>
</organism>
<protein>
    <submittedName>
        <fullName evidence="2">Uncharacterized protein</fullName>
    </submittedName>
</protein>
<sequence>MCAVATEPNAIPVSLQWTEKLIHKEQGAPVGDLGPSACRKLSAEGRTAAQAPSGSREVARDTDNSREVNDGVSLEASQSVANVELPPWWRELVFNEGSKMEGMLCSVGTPAVLSVEVVGRSCEALRDTRASRSFINPRVVDALQLKVRKLSDMCVFTVANGAQLRIDRTVKNLTAWCGRECFAGDYLVGPVPYDIVLGFDWLTKHKVSWYL</sequence>
<dbReference type="SUPFAM" id="SSF50630">
    <property type="entry name" value="Acid proteases"/>
    <property type="match status" value="1"/>
</dbReference>
<keyword evidence="3" id="KW-1185">Reference proteome</keyword>
<evidence type="ECO:0000313" key="2">
    <source>
        <dbReference type="EMBL" id="CDI77180.1"/>
    </source>
</evidence>
<dbReference type="GeneID" id="25270310"/>
<dbReference type="Pfam" id="PF08284">
    <property type="entry name" value="RVP_2"/>
    <property type="match status" value="1"/>
</dbReference>
<dbReference type="EMBL" id="HG670573">
    <property type="protein sequence ID" value="CDI77180.1"/>
    <property type="molecule type" value="Genomic_DNA"/>
</dbReference>
<dbReference type="InterPro" id="IPR021109">
    <property type="entry name" value="Peptidase_aspartic_dom_sf"/>
</dbReference>
<accession>U6GAM3</accession>
<dbReference type="Gene3D" id="2.40.70.10">
    <property type="entry name" value="Acid Proteases"/>
    <property type="match status" value="1"/>
</dbReference>
<proteinExistence type="predicted"/>
<dbReference type="CDD" id="cd00303">
    <property type="entry name" value="retropepsin_like"/>
    <property type="match status" value="1"/>
</dbReference>
<evidence type="ECO:0000256" key="1">
    <source>
        <dbReference type="SAM" id="MobiDB-lite"/>
    </source>
</evidence>
<dbReference type="Proteomes" id="UP000018050">
    <property type="component" value="Unassembled WGS sequence"/>
</dbReference>
<reference evidence="2" key="1">
    <citation type="submission" date="2013-10" db="EMBL/GenBank/DDBJ databases">
        <title>Genomic analysis of the causative agents of coccidiosis in chickens.</title>
        <authorList>
            <person name="Reid A.J."/>
            <person name="Blake D."/>
            <person name="Billington K."/>
            <person name="Browne H."/>
            <person name="Dunn M."/>
            <person name="Hung S."/>
            <person name="Kawahara F."/>
            <person name="Miranda-Saavedra D."/>
            <person name="Mourier T."/>
            <person name="Nagra H."/>
            <person name="Otto T.D."/>
            <person name="Rawlings N."/>
            <person name="Sanchez A."/>
            <person name="Sanders M."/>
            <person name="Subramaniam C."/>
            <person name="Tay Y."/>
            <person name="Dear P."/>
            <person name="Doerig C."/>
            <person name="Gruber A."/>
            <person name="Parkinson J."/>
            <person name="Shirley M."/>
            <person name="Wan K.L."/>
            <person name="Berriman M."/>
            <person name="Tomley F."/>
            <person name="Pain A."/>
        </authorList>
    </citation>
    <scope>NUCLEOTIDE SEQUENCE [LARGE SCALE GENOMIC DNA]</scope>
    <source>
        <strain evidence="2">Houghton</strain>
    </source>
</reference>
<reference evidence="2" key="2">
    <citation type="submission" date="2013-10" db="EMBL/GenBank/DDBJ databases">
        <authorList>
            <person name="Aslett M."/>
        </authorList>
    </citation>
    <scope>NUCLEOTIDE SEQUENCE [LARGE SCALE GENOMIC DNA]</scope>
    <source>
        <strain evidence="2">Houghton</strain>
    </source>
</reference>
<feature type="compositionally biased region" description="Basic and acidic residues" evidence="1">
    <location>
        <begin position="57"/>
        <end position="69"/>
    </location>
</feature>
<name>U6GAM3_EIMAC</name>
<feature type="region of interest" description="Disordered" evidence="1">
    <location>
        <begin position="42"/>
        <end position="73"/>
    </location>
</feature>
<evidence type="ECO:0000313" key="3">
    <source>
        <dbReference type="Proteomes" id="UP000018050"/>
    </source>
</evidence>